<dbReference type="CDD" id="cd15904">
    <property type="entry name" value="TSPO_MBR"/>
    <property type="match status" value="1"/>
</dbReference>
<evidence type="ECO:0000313" key="7">
    <source>
        <dbReference type="EMBL" id="KAG6575839.1"/>
    </source>
</evidence>
<feature type="transmembrane region" description="Helical" evidence="6">
    <location>
        <begin position="84"/>
        <end position="104"/>
    </location>
</feature>
<dbReference type="PIRSF" id="PIRSF005859">
    <property type="entry name" value="PBR"/>
    <property type="match status" value="1"/>
</dbReference>
<feature type="non-terminal residue" evidence="7">
    <location>
        <position position="1"/>
    </location>
</feature>
<name>A0AAV6M5V2_9ROSI</name>
<dbReference type="InterPro" id="IPR004307">
    <property type="entry name" value="TspO_MBR"/>
</dbReference>
<evidence type="ECO:0000256" key="3">
    <source>
        <dbReference type="ARBA" id="ARBA00022692"/>
    </source>
</evidence>
<dbReference type="Proteomes" id="UP000685013">
    <property type="component" value="Chromosome 17"/>
</dbReference>
<evidence type="ECO:0000256" key="5">
    <source>
        <dbReference type="ARBA" id="ARBA00023136"/>
    </source>
</evidence>
<dbReference type="AlphaFoldDB" id="A0AAV6M5V2"/>
<accession>A0AAV6M5V2</accession>
<proteinExistence type="inferred from homology"/>
<dbReference type="EMBL" id="JAGKQH010000017">
    <property type="protein sequence ID" value="KAG6575839.1"/>
    <property type="molecule type" value="Genomic_DNA"/>
</dbReference>
<dbReference type="PANTHER" id="PTHR10057:SF0">
    <property type="entry name" value="TRANSLOCATOR PROTEIN"/>
    <property type="match status" value="1"/>
</dbReference>
<dbReference type="PANTHER" id="PTHR10057">
    <property type="entry name" value="PERIPHERAL-TYPE BENZODIAZEPINE RECEPTOR"/>
    <property type="match status" value="1"/>
</dbReference>
<keyword evidence="3 6" id="KW-0812">Transmembrane</keyword>
<evidence type="ECO:0000256" key="1">
    <source>
        <dbReference type="ARBA" id="ARBA00004141"/>
    </source>
</evidence>
<dbReference type="FunFam" id="1.20.1260.100:FF:000001">
    <property type="entry name" value="translocator protein 2"/>
    <property type="match status" value="1"/>
</dbReference>
<comment type="similarity">
    <text evidence="2">Belongs to the TspO/BZRP family.</text>
</comment>
<keyword evidence="8" id="KW-1185">Reference proteome</keyword>
<protein>
    <submittedName>
        <fullName evidence="7">Translocator protein-like protein</fullName>
    </submittedName>
</protein>
<evidence type="ECO:0000313" key="8">
    <source>
        <dbReference type="Proteomes" id="UP000685013"/>
    </source>
</evidence>
<keyword evidence="5 6" id="KW-0472">Membrane</keyword>
<feature type="transmembrane region" description="Helical" evidence="6">
    <location>
        <begin position="45"/>
        <end position="64"/>
    </location>
</feature>
<evidence type="ECO:0000256" key="2">
    <source>
        <dbReference type="ARBA" id="ARBA00007524"/>
    </source>
</evidence>
<keyword evidence="4 6" id="KW-1133">Transmembrane helix</keyword>
<evidence type="ECO:0000256" key="4">
    <source>
        <dbReference type="ARBA" id="ARBA00022989"/>
    </source>
</evidence>
<organism evidence="7 8">
    <name type="scientific">Cucurbita argyrosperma subsp. sororia</name>
    <dbReference type="NCBI Taxonomy" id="37648"/>
    <lineage>
        <taxon>Eukaryota</taxon>
        <taxon>Viridiplantae</taxon>
        <taxon>Streptophyta</taxon>
        <taxon>Embryophyta</taxon>
        <taxon>Tracheophyta</taxon>
        <taxon>Spermatophyta</taxon>
        <taxon>Magnoliopsida</taxon>
        <taxon>eudicotyledons</taxon>
        <taxon>Gunneridae</taxon>
        <taxon>Pentapetalae</taxon>
        <taxon>rosids</taxon>
        <taxon>fabids</taxon>
        <taxon>Cucurbitales</taxon>
        <taxon>Cucurbitaceae</taxon>
        <taxon>Cucurbiteae</taxon>
        <taxon>Cucurbita</taxon>
    </lineage>
</organism>
<gene>
    <name evidence="7" type="primary">TSPO</name>
    <name evidence="7" type="ORF">SDJN03_26478</name>
</gene>
<comment type="caution">
    <text evidence="7">The sequence shown here is derived from an EMBL/GenBank/DDBJ whole genome shotgun (WGS) entry which is preliminary data.</text>
</comment>
<comment type="subcellular location">
    <subcellularLocation>
        <location evidence="1">Membrane</location>
        <topology evidence="1">Multi-pass membrane protein</topology>
    </subcellularLocation>
</comment>
<dbReference type="Pfam" id="PF03073">
    <property type="entry name" value="TspO_MBR"/>
    <property type="match status" value="1"/>
</dbReference>
<feature type="transmembrane region" description="Helical" evidence="6">
    <location>
        <begin position="170"/>
        <end position="190"/>
    </location>
</feature>
<evidence type="ECO:0000256" key="6">
    <source>
        <dbReference type="SAM" id="Phobius"/>
    </source>
</evidence>
<sequence>MASTELKHRTTGDSPTVPAAAAAADEVSAKREKNKAIAKRGLKSLAVAVSIPIAVTLLSILLLARPKNYYPSATKPFWVPSARVVNWGSLASSLLMGISSWLFWAEGGFQARPNALYLYTLYLVLCMAWYGLVLGAGSRWLGSVACLGKTATLVGCDRLFRGVNAIAADLVRPCLVWSVFLTIVSLTMVAV</sequence>
<feature type="transmembrane region" description="Helical" evidence="6">
    <location>
        <begin position="116"/>
        <end position="133"/>
    </location>
</feature>
<reference evidence="7 8" key="1">
    <citation type="journal article" date="2021" name="Hortic Res">
        <title>The domestication of Cucurbita argyrosperma as revealed by the genome of its wild relative.</title>
        <authorList>
            <person name="Barrera-Redondo J."/>
            <person name="Sanchez-de la Vega G."/>
            <person name="Aguirre-Liguori J.A."/>
            <person name="Castellanos-Morales G."/>
            <person name="Gutierrez-Guerrero Y.T."/>
            <person name="Aguirre-Dugua X."/>
            <person name="Aguirre-Planter E."/>
            <person name="Tenaillon M.I."/>
            <person name="Lira-Saade R."/>
            <person name="Eguiarte L.E."/>
        </authorList>
    </citation>
    <scope>NUCLEOTIDE SEQUENCE [LARGE SCALE GENOMIC DNA]</scope>
    <source>
        <strain evidence="7">JBR-2021</strain>
    </source>
</reference>
<dbReference type="GO" id="GO:0016020">
    <property type="term" value="C:membrane"/>
    <property type="evidence" value="ECO:0007669"/>
    <property type="project" value="UniProtKB-SubCell"/>
</dbReference>